<dbReference type="SMART" id="SM00367">
    <property type="entry name" value="LRR_CC"/>
    <property type="match status" value="5"/>
</dbReference>
<dbReference type="Gene3D" id="3.80.10.10">
    <property type="entry name" value="Ribonuclease Inhibitor"/>
    <property type="match status" value="2"/>
</dbReference>
<keyword evidence="2" id="KW-1185">Reference proteome</keyword>
<sequence>MDGILCDELLEEVLRRLPPHSALYPHTADDVSLVSKRWLRLYRSSRSSLSLRLSPDNCTPNSLSSFLSHFPRLSRLLIAIFGPTRAAHDTSNFSDLLLSPVAFSCPPQLTHLCLQRKPVSLSPLLSLSTSCPHLTSLSITLSRPLSFHWLLSFPSIQQLDVVFVRLPTKFEHADAASKGSILDGELKLETLSLTGIRSGHYGLDGLWRSCKKLKKLQLRRCHGIGEDTSVSSFNNCLKGLQEVELRSCESIGNDILTRLVKSCTSLNSLLIHYGSREGWLQFITHSRCNLRKLDLNLPRDLTNNHLLAVAEKFRGLLSLRLESCLLVSHEGFTTMALAMSNNKLEELALRDCHMEPGLLITLGQSFRNLRKLDLSRNDKLADEEFISMLVSLNCLRELKVRGCELLTNASVVSMFKSCKQLESVDLVDCGGIEAEAVELFVLNCLRLRQICVEESKLSDVSRSWASKKFVEVIVD</sequence>
<protein>
    <submittedName>
        <fullName evidence="1">Uncharacterized protein</fullName>
    </submittedName>
</protein>
<evidence type="ECO:0000313" key="2">
    <source>
        <dbReference type="Proteomes" id="UP000823749"/>
    </source>
</evidence>
<dbReference type="Proteomes" id="UP000823749">
    <property type="component" value="Chromosome 8"/>
</dbReference>
<dbReference type="PANTHER" id="PTHR13318:SF77">
    <property type="entry name" value="F-BOX DOMAIN-CONTAINING PROTEIN"/>
    <property type="match status" value="1"/>
</dbReference>
<dbReference type="GO" id="GO:0031146">
    <property type="term" value="P:SCF-dependent proteasomal ubiquitin-dependent protein catabolic process"/>
    <property type="evidence" value="ECO:0007669"/>
    <property type="project" value="TreeGrafter"/>
</dbReference>
<evidence type="ECO:0000313" key="1">
    <source>
        <dbReference type="EMBL" id="KAG5534833.1"/>
    </source>
</evidence>
<proteinExistence type="predicted"/>
<dbReference type="EMBL" id="JACTNZ010000008">
    <property type="protein sequence ID" value="KAG5534833.1"/>
    <property type="molecule type" value="Genomic_DNA"/>
</dbReference>
<comment type="caution">
    <text evidence="1">The sequence shown here is derived from an EMBL/GenBank/DDBJ whole genome shotgun (WGS) entry which is preliminary data.</text>
</comment>
<dbReference type="AlphaFoldDB" id="A0AAV6J2G7"/>
<name>A0AAV6J2G7_9ERIC</name>
<accession>A0AAV6J2G7</accession>
<dbReference type="GO" id="GO:0019005">
    <property type="term" value="C:SCF ubiquitin ligase complex"/>
    <property type="evidence" value="ECO:0007669"/>
    <property type="project" value="TreeGrafter"/>
</dbReference>
<dbReference type="InterPro" id="IPR006553">
    <property type="entry name" value="Leu-rich_rpt_Cys-con_subtyp"/>
</dbReference>
<dbReference type="PANTHER" id="PTHR13318">
    <property type="entry name" value="PARTNER OF PAIRED, ISOFORM B-RELATED"/>
    <property type="match status" value="1"/>
</dbReference>
<reference evidence="1" key="1">
    <citation type="submission" date="2020-08" db="EMBL/GenBank/DDBJ databases">
        <title>Plant Genome Project.</title>
        <authorList>
            <person name="Zhang R.-G."/>
        </authorList>
    </citation>
    <scope>NUCLEOTIDE SEQUENCE</scope>
    <source>
        <strain evidence="1">WSP0</strain>
        <tissue evidence="1">Leaf</tissue>
    </source>
</reference>
<dbReference type="Pfam" id="PF13516">
    <property type="entry name" value="LRR_6"/>
    <property type="match status" value="1"/>
</dbReference>
<dbReference type="SUPFAM" id="SSF52047">
    <property type="entry name" value="RNI-like"/>
    <property type="match status" value="1"/>
</dbReference>
<dbReference type="InterPro" id="IPR001611">
    <property type="entry name" value="Leu-rich_rpt"/>
</dbReference>
<gene>
    <name evidence="1" type="ORF">RHGRI_022828</name>
</gene>
<organism evidence="1 2">
    <name type="scientific">Rhododendron griersonianum</name>
    <dbReference type="NCBI Taxonomy" id="479676"/>
    <lineage>
        <taxon>Eukaryota</taxon>
        <taxon>Viridiplantae</taxon>
        <taxon>Streptophyta</taxon>
        <taxon>Embryophyta</taxon>
        <taxon>Tracheophyta</taxon>
        <taxon>Spermatophyta</taxon>
        <taxon>Magnoliopsida</taxon>
        <taxon>eudicotyledons</taxon>
        <taxon>Gunneridae</taxon>
        <taxon>Pentapetalae</taxon>
        <taxon>asterids</taxon>
        <taxon>Ericales</taxon>
        <taxon>Ericaceae</taxon>
        <taxon>Ericoideae</taxon>
        <taxon>Rhodoreae</taxon>
        <taxon>Rhododendron</taxon>
    </lineage>
</organism>
<dbReference type="InterPro" id="IPR032675">
    <property type="entry name" value="LRR_dom_sf"/>
</dbReference>